<protein>
    <submittedName>
        <fullName evidence="1">8633_t:CDS:1</fullName>
    </submittedName>
</protein>
<accession>A0A9N9PC92</accession>
<name>A0A9N9PC92_9GLOM</name>
<gene>
    <name evidence="1" type="ORF">RFULGI_LOCUS18326</name>
</gene>
<dbReference type="OrthoDB" id="2427699at2759"/>
<dbReference type="AlphaFoldDB" id="A0A9N9PC92"/>
<comment type="caution">
    <text evidence="1">The sequence shown here is derived from an EMBL/GenBank/DDBJ whole genome shotgun (WGS) entry which is preliminary data.</text>
</comment>
<reference evidence="1" key="1">
    <citation type="submission" date="2021-06" db="EMBL/GenBank/DDBJ databases">
        <authorList>
            <person name="Kallberg Y."/>
            <person name="Tangrot J."/>
            <person name="Rosling A."/>
        </authorList>
    </citation>
    <scope>NUCLEOTIDE SEQUENCE</scope>
    <source>
        <strain evidence="1">IN212</strain>
    </source>
</reference>
<keyword evidence="2" id="KW-1185">Reference proteome</keyword>
<proteinExistence type="predicted"/>
<evidence type="ECO:0000313" key="1">
    <source>
        <dbReference type="EMBL" id="CAG8806901.1"/>
    </source>
</evidence>
<dbReference type="EMBL" id="CAJVPZ010079320">
    <property type="protein sequence ID" value="CAG8806901.1"/>
    <property type="molecule type" value="Genomic_DNA"/>
</dbReference>
<feature type="non-terminal residue" evidence="1">
    <location>
        <position position="1"/>
    </location>
</feature>
<feature type="non-terminal residue" evidence="1">
    <location>
        <position position="87"/>
    </location>
</feature>
<evidence type="ECO:0000313" key="2">
    <source>
        <dbReference type="Proteomes" id="UP000789396"/>
    </source>
</evidence>
<organism evidence="1 2">
    <name type="scientific">Racocetra fulgida</name>
    <dbReference type="NCBI Taxonomy" id="60492"/>
    <lineage>
        <taxon>Eukaryota</taxon>
        <taxon>Fungi</taxon>
        <taxon>Fungi incertae sedis</taxon>
        <taxon>Mucoromycota</taxon>
        <taxon>Glomeromycotina</taxon>
        <taxon>Glomeromycetes</taxon>
        <taxon>Diversisporales</taxon>
        <taxon>Gigasporaceae</taxon>
        <taxon>Racocetra</taxon>
    </lineage>
</organism>
<sequence length="87" mass="9922">AIENLGTSHSSDFFETSNISKSSNSSQTFATFPNNDFDKGLDAPSQILSKHKYFKPSDKDWKRLQWSVDEANWNITNNIVEIPLKNK</sequence>
<dbReference type="Proteomes" id="UP000789396">
    <property type="component" value="Unassembled WGS sequence"/>
</dbReference>